<proteinExistence type="inferred from homology"/>
<evidence type="ECO:0000256" key="9">
    <source>
        <dbReference type="SAM" id="Phobius"/>
    </source>
</evidence>
<organism evidence="11 12">
    <name type="scientific">Fusobacterium vincentii 4_1_13</name>
    <dbReference type="NCBI Taxonomy" id="469606"/>
    <lineage>
        <taxon>Bacteria</taxon>
        <taxon>Fusobacteriati</taxon>
        <taxon>Fusobacteriota</taxon>
        <taxon>Fusobacteriia</taxon>
        <taxon>Fusobacteriales</taxon>
        <taxon>Fusobacteriaceae</taxon>
        <taxon>Fusobacterium</taxon>
    </lineage>
</organism>
<evidence type="ECO:0000256" key="7">
    <source>
        <dbReference type="ARBA" id="ARBA00023136"/>
    </source>
</evidence>
<protein>
    <recommendedName>
        <fullName evidence="10">Na+/H+ antiporter NhaC-like C-terminal domain-containing protein</fullName>
    </recommendedName>
</protein>
<keyword evidence="4" id="KW-1003">Cell membrane</keyword>
<keyword evidence="7 9" id="KW-0472">Membrane</keyword>
<evidence type="ECO:0000259" key="10">
    <source>
        <dbReference type="Pfam" id="PF03553"/>
    </source>
</evidence>
<dbReference type="GO" id="GO:0015297">
    <property type="term" value="F:antiporter activity"/>
    <property type="evidence" value="ECO:0007669"/>
    <property type="project" value="UniProtKB-KW"/>
</dbReference>
<dbReference type="GO" id="GO:0005886">
    <property type="term" value="C:plasma membrane"/>
    <property type="evidence" value="ECO:0007669"/>
    <property type="project" value="UniProtKB-SubCell"/>
</dbReference>
<feature type="transmembrane region" description="Helical" evidence="9">
    <location>
        <begin position="334"/>
        <end position="355"/>
    </location>
</feature>
<feature type="transmembrane region" description="Helical" evidence="9">
    <location>
        <begin position="246"/>
        <end position="262"/>
    </location>
</feature>
<feature type="transmembrane region" description="Helical" evidence="9">
    <location>
        <begin position="180"/>
        <end position="200"/>
    </location>
</feature>
<keyword evidence="5 9" id="KW-0812">Transmembrane</keyword>
<dbReference type="Proteomes" id="UP000004925">
    <property type="component" value="Unassembled WGS sequence"/>
</dbReference>
<dbReference type="PANTHER" id="PTHR33451">
    <property type="entry name" value="MALATE-2H(+)/NA(+)-LACTATE ANTIPORTER"/>
    <property type="match status" value="1"/>
</dbReference>
<keyword evidence="2" id="KW-0813">Transport</keyword>
<evidence type="ECO:0000313" key="12">
    <source>
        <dbReference type="Proteomes" id="UP000004925"/>
    </source>
</evidence>
<dbReference type="AlphaFoldDB" id="A0A0M1VT52"/>
<comment type="caution">
    <text evidence="11">The sequence shown here is derived from an EMBL/GenBank/DDBJ whole genome shotgun (WGS) entry which is preliminary data.</text>
</comment>
<feature type="transmembrane region" description="Helical" evidence="9">
    <location>
        <begin position="62"/>
        <end position="88"/>
    </location>
</feature>
<feature type="transmembrane region" description="Helical" evidence="9">
    <location>
        <begin position="220"/>
        <end position="239"/>
    </location>
</feature>
<evidence type="ECO:0000256" key="4">
    <source>
        <dbReference type="ARBA" id="ARBA00022475"/>
    </source>
</evidence>
<dbReference type="InterPro" id="IPR018461">
    <property type="entry name" value="Na/H_Antiport_NhaC-like_C"/>
</dbReference>
<dbReference type="eggNOG" id="COG1757">
    <property type="taxonomic scope" value="Bacteria"/>
</dbReference>
<keyword evidence="6 9" id="KW-1133">Transmembrane helix</keyword>
<evidence type="ECO:0000313" key="11">
    <source>
        <dbReference type="EMBL" id="EEO39778.1"/>
    </source>
</evidence>
<dbReference type="InterPro" id="IPR052180">
    <property type="entry name" value="NhaC_Na-H+_Antiporter"/>
</dbReference>
<dbReference type="Pfam" id="PF03553">
    <property type="entry name" value="Na_H_antiporter"/>
    <property type="match status" value="1"/>
</dbReference>
<evidence type="ECO:0000256" key="3">
    <source>
        <dbReference type="ARBA" id="ARBA00022449"/>
    </source>
</evidence>
<reference evidence="11 12" key="1">
    <citation type="submission" date="2011-10" db="EMBL/GenBank/DDBJ databases">
        <title>The Genome Sequence of Fusobacterium sp. 4_1_13.</title>
        <authorList>
            <consortium name="The Broad Institute Genome Sequencing Platform"/>
            <person name="Earl A."/>
            <person name="Ward D."/>
            <person name="Feldgarden M."/>
            <person name="Gevers D."/>
            <person name="Strauss J."/>
            <person name="Ambrose C."/>
            <person name="Allen-Vercoe E."/>
            <person name="Young S.K."/>
            <person name="Zeng Q."/>
            <person name="Gargeya S."/>
            <person name="Fitzgerald M."/>
            <person name="Haas B."/>
            <person name="Abouelleil A."/>
            <person name="Alvarado L."/>
            <person name="Arachchi H.M."/>
            <person name="Berlin A."/>
            <person name="Brown A."/>
            <person name="Chapman S.B."/>
            <person name="Chen Z."/>
            <person name="Dunbar C."/>
            <person name="Freedman E."/>
            <person name="Gearin G."/>
            <person name="Goldberg J."/>
            <person name="Griggs A."/>
            <person name="Gujja S."/>
            <person name="Heiman D."/>
            <person name="Howarth C."/>
            <person name="Larson L."/>
            <person name="Lui A."/>
            <person name="MacDonald P.J."/>
            <person name="Montmayeur A."/>
            <person name="Murphy C."/>
            <person name="Neiman D."/>
            <person name="Pearson M."/>
            <person name="Priest M."/>
            <person name="Roberts A."/>
            <person name="Saif S."/>
            <person name="Shea T."/>
            <person name="Shenoy N."/>
            <person name="Sisk P."/>
            <person name="Stolte C."/>
            <person name="Sykes S."/>
            <person name="Wortman J."/>
            <person name="Nusbaum C."/>
            <person name="Birren B."/>
        </authorList>
    </citation>
    <scope>NUCLEOTIDE SEQUENCE [LARGE SCALE GENOMIC DNA]</scope>
    <source>
        <strain evidence="11 12">4_1_13</strain>
    </source>
</reference>
<feature type="transmembrane region" description="Helical" evidence="9">
    <location>
        <begin position="94"/>
        <end position="114"/>
    </location>
</feature>
<sequence length="443" mass="48609">MGSIIAILLFSLSLITCLLLKFSVVYALVIGYIIFIIYGLIKRHNLIVLIKKSFEGVLTVKNILLVFILIGMITALWRVSGTIAFIVYMGSKLISPSILILLTFLLCAILSVLIGTSLGTAATMGVICASIGKAMGVNPYYIGGAVLSGIYFGDRCSPMSTSALLIAELTKTNLYTNIKLMIKTSIIPFVVTCLFYLFLGFKSTVSNINVDVTEIFKQNYNLNIIVIIPAILIIVLSLLKINVKKTMLISIIISFIIAMFIQKDSISSLINYCIFGYYHSNEKLNLMMKGGGILSMVNVSLIVGISSSYSGIFKETKMLVSLKGYLKEFSKKTSNYFVIFLSSIVSGAIACNQSLGTILTNELCGELVKKEKMAIILENTVILLVGLIPWNIAMGVPLKTIGVGFLSGIYAFYLYSLPLWNLFLGVMEEKNKNDDTKQENSLV</sequence>
<evidence type="ECO:0000256" key="6">
    <source>
        <dbReference type="ARBA" id="ARBA00022989"/>
    </source>
</evidence>
<gene>
    <name evidence="11" type="ORF">FSCG_00491</name>
</gene>
<keyword evidence="3" id="KW-0050">Antiport</keyword>
<comment type="subcellular location">
    <subcellularLocation>
        <location evidence="1">Cell membrane</location>
        <topology evidence="1">Multi-pass membrane protein</topology>
    </subcellularLocation>
</comment>
<dbReference type="RefSeq" id="WP_008802667.1">
    <property type="nucleotide sequence ID" value="NZ_KQ235735.1"/>
</dbReference>
<comment type="similarity">
    <text evidence="8">Belongs to the NhaC Na(+)/H(+) (TC 2.A.35) antiporter family.</text>
</comment>
<evidence type="ECO:0000256" key="1">
    <source>
        <dbReference type="ARBA" id="ARBA00004651"/>
    </source>
</evidence>
<evidence type="ECO:0000256" key="2">
    <source>
        <dbReference type="ARBA" id="ARBA00022448"/>
    </source>
</evidence>
<feature type="domain" description="Na+/H+ antiporter NhaC-like C-terminal" evidence="10">
    <location>
        <begin position="149"/>
        <end position="425"/>
    </location>
</feature>
<feature type="transmembrane region" description="Helical" evidence="9">
    <location>
        <begin position="375"/>
        <end position="393"/>
    </location>
</feature>
<evidence type="ECO:0000256" key="8">
    <source>
        <dbReference type="ARBA" id="ARBA00038435"/>
    </source>
</evidence>
<evidence type="ECO:0000256" key="5">
    <source>
        <dbReference type="ARBA" id="ARBA00022692"/>
    </source>
</evidence>
<feature type="transmembrane region" description="Helical" evidence="9">
    <location>
        <begin position="400"/>
        <end position="420"/>
    </location>
</feature>
<dbReference type="EMBL" id="ACDE02000013">
    <property type="protein sequence ID" value="EEO39778.1"/>
    <property type="molecule type" value="Genomic_DNA"/>
</dbReference>
<feature type="transmembrane region" description="Helical" evidence="9">
    <location>
        <begin position="293"/>
        <end position="313"/>
    </location>
</feature>
<feature type="transmembrane region" description="Helical" evidence="9">
    <location>
        <begin position="23"/>
        <end position="41"/>
    </location>
</feature>
<accession>A0A0M1VT52</accession>
<dbReference type="HOGENOM" id="CLU_033405_2_0_0"/>
<dbReference type="PANTHER" id="PTHR33451:SF3">
    <property type="entry name" value="MALATE-2H(+)_NA(+)-LACTATE ANTIPORTER"/>
    <property type="match status" value="1"/>
</dbReference>
<name>A0A0M1VT52_FUSVC</name>